<feature type="transmembrane region" description="Helical" evidence="6">
    <location>
        <begin position="78"/>
        <end position="97"/>
    </location>
</feature>
<keyword evidence="9" id="KW-1185">Reference proteome</keyword>
<gene>
    <name evidence="8" type="ORF">CONCODRAFT_72051</name>
</gene>
<keyword evidence="4 6" id="KW-0472">Membrane</keyword>
<dbReference type="Pfam" id="PF00520">
    <property type="entry name" value="Ion_trans"/>
    <property type="match status" value="1"/>
</dbReference>
<evidence type="ECO:0000313" key="8">
    <source>
        <dbReference type="EMBL" id="KXN68740.1"/>
    </source>
</evidence>
<feature type="transmembrane region" description="Helical" evidence="6">
    <location>
        <begin position="28"/>
        <end position="52"/>
    </location>
</feature>
<name>A0A137P0Z3_CONC2</name>
<dbReference type="OrthoDB" id="5733307at2759"/>
<dbReference type="EMBL" id="KQ964563">
    <property type="protein sequence ID" value="KXN68740.1"/>
    <property type="molecule type" value="Genomic_DNA"/>
</dbReference>
<dbReference type="GO" id="GO:0005216">
    <property type="term" value="F:monoatomic ion channel activity"/>
    <property type="evidence" value="ECO:0007669"/>
    <property type="project" value="InterPro"/>
</dbReference>
<evidence type="ECO:0000256" key="1">
    <source>
        <dbReference type="ARBA" id="ARBA00004141"/>
    </source>
</evidence>
<dbReference type="Gene3D" id="1.20.120.350">
    <property type="entry name" value="Voltage-gated potassium channels. Chain C"/>
    <property type="match status" value="1"/>
</dbReference>
<protein>
    <recommendedName>
        <fullName evidence="7">Ion transport domain-containing protein</fullName>
    </recommendedName>
</protein>
<feature type="transmembrane region" description="Helical" evidence="6">
    <location>
        <begin position="104"/>
        <end position="121"/>
    </location>
</feature>
<dbReference type="InterPro" id="IPR027359">
    <property type="entry name" value="Volt_channel_dom_sf"/>
</dbReference>
<dbReference type="Proteomes" id="UP000070444">
    <property type="component" value="Unassembled WGS sequence"/>
</dbReference>
<keyword evidence="3 6" id="KW-1133">Transmembrane helix</keyword>
<feature type="domain" description="Ion transport" evidence="7">
    <location>
        <begin position="63"/>
        <end position="150"/>
    </location>
</feature>
<evidence type="ECO:0000313" key="9">
    <source>
        <dbReference type="Proteomes" id="UP000070444"/>
    </source>
</evidence>
<evidence type="ECO:0000256" key="2">
    <source>
        <dbReference type="ARBA" id="ARBA00022692"/>
    </source>
</evidence>
<dbReference type="GO" id="GO:0016020">
    <property type="term" value="C:membrane"/>
    <property type="evidence" value="ECO:0007669"/>
    <property type="project" value="UniProtKB-SubCell"/>
</dbReference>
<feature type="coiled-coil region" evidence="5">
    <location>
        <begin position="157"/>
        <end position="205"/>
    </location>
</feature>
<proteinExistence type="predicted"/>
<sequence length="234" mass="26707">MSDLQDLRKINFQSLGWKDKISVFLRSYHLVFIDSAAVLVDFILLVVGGVLVTESGGTPEHMASIQNSYMVVRGLETLVISIFFIELCLQLTIGFGWKNLKDPWFLFDSSIVLTLSVLELATRCGWKDSSSRVWAFLVLFRLARMLKVMIGHATESIKTKRAKRNELDNNSKNLQSQLEAENNMNKDLKEEINELMDKCHKLDESLMISRNLAEENSLTRTDFNGSGHYSFSKF</sequence>
<keyword evidence="5" id="KW-0175">Coiled coil</keyword>
<dbReference type="AlphaFoldDB" id="A0A137P0Z3"/>
<accession>A0A137P0Z3</accession>
<evidence type="ECO:0000256" key="5">
    <source>
        <dbReference type="SAM" id="Coils"/>
    </source>
</evidence>
<dbReference type="InterPro" id="IPR005821">
    <property type="entry name" value="Ion_trans_dom"/>
</dbReference>
<keyword evidence="2 6" id="KW-0812">Transmembrane</keyword>
<comment type="subcellular location">
    <subcellularLocation>
        <location evidence="1">Membrane</location>
        <topology evidence="1">Multi-pass membrane protein</topology>
    </subcellularLocation>
</comment>
<evidence type="ECO:0000256" key="3">
    <source>
        <dbReference type="ARBA" id="ARBA00022989"/>
    </source>
</evidence>
<evidence type="ECO:0000256" key="6">
    <source>
        <dbReference type="SAM" id="Phobius"/>
    </source>
</evidence>
<reference evidence="8 9" key="1">
    <citation type="journal article" date="2015" name="Genome Biol. Evol.">
        <title>Phylogenomic analyses indicate that early fungi evolved digesting cell walls of algal ancestors of land plants.</title>
        <authorList>
            <person name="Chang Y."/>
            <person name="Wang S."/>
            <person name="Sekimoto S."/>
            <person name="Aerts A.L."/>
            <person name="Choi C."/>
            <person name="Clum A."/>
            <person name="LaButti K.M."/>
            <person name="Lindquist E.A."/>
            <person name="Yee Ngan C."/>
            <person name="Ohm R.A."/>
            <person name="Salamov A.A."/>
            <person name="Grigoriev I.V."/>
            <person name="Spatafora J.W."/>
            <person name="Berbee M.L."/>
        </authorList>
    </citation>
    <scope>NUCLEOTIDE SEQUENCE [LARGE SCALE GENOMIC DNA]</scope>
    <source>
        <strain evidence="8 9">NRRL 28638</strain>
    </source>
</reference>
<organism evidence="8 9">
    <name type="scientific">Conidiobolus coronatus (strain ATCC 28846 / CBS 209.66 / NRRL 28638)</name>
    <name type="common">Delacroixia coronata</name>
    <dbReference type="NCBI Taxonomy" id="796925"/>
    <lineage>
        <taxon>Eukaryota</taxon>
        <taxon>Fungi</taxon>
        <taxon>Fungi incertae sedis</taxon>
        <taxon>Zoopagomycota</taxon>
        <taxon>Entomophthoromycotina</taxon>
        <taxon>Entomophthoromycetes</taxon>
        <taxon>Entomophthorales</taxon>
        <taxon>Ancylistaceae</taxon>
        <taxon>Conidiobolus</taxon>
    </lineage>
</organism>
<evidence type="ECO:0000256" key="4">
    <source>
        <dbReference type="ARBA" id="ARBA00023136"/>
    </source>
</evidence>
<evidence type="ECO:0000259" key="7">
    <source>
        <dbReference type="Pfam" id="PF00520"/>
    </source>
</evidence>